<protein>
    <submittedName>
        <fullName evidence="1">Uncharacterized protein</fullName>
    </submittedName>
</protein>
<keyword evidence="2" id="KW-1185">Reference proteome</keyword>
<dbReference type="Proteomes" id="UP001142489">
    <property type="component" value="Unassembled WGS sequence"/>
</dbReference>
<dbReference type="EMBL" id="JAPFRF010000004">
    <property type="protein sequence ID" value="KAJ7335292.1"/>
    <property type="molecule type" value="Genomic_DNA"/>
</dbReference>
<name>A0A9Q0XZS3_9SAUR</name>
<reference evidence="1" key="1">
    <citation type="journal article" date="2023" name="DNA Res.">
        <title>Chromosome-level genome assembly of Phrynocephalus forsythii using third-generation DNA sequencing and Hi-C analysis.</title>
        <authorList>
            <person name="Qi Y."/>
            <person name="Zhao W."/>
            <person name="Zhao Y."/>
            <person name="Niu C."/>
            <person name="Cao S."/>
            <person name="Zhang Y."/>
        </authorList>
    </citation>
    <scope>NUCLEOTIDE SEQUENCE</scope>
    <source>
        <tissue evidence="1">Muscle</tissue>
    </source>
</reference>
<comment type="caution">
    <text evidence="1">The sequence shown here is derived from an EMBL/GenBank/DDBJ whole genome shotgun (WGS) entry which is preliminary data.</text>
</comment>
<proteinExistence type="predicted"/>
<accession>A0A9Q0XZS3</accession>
<organism evidence="1 2">
    <name type="scientific">Phrynocephalus forsythii</name>
    <dbReference type="NCBI Taxonomy" id="171643"/>
    <lineage>
        <taxon>Eukaryota</taxon>
        <taxon>Metazoa</taxon>
        <taxon>Chordata</taxon>
        <taxon>Craniata</taxon>
        <taxon>Vertebrata</taxon>
        <taxon>Euteleostomi</taxon>
        <taxon>Lepidosauria</taxon>
        <taxon>Squamata</taxon>
        <taxon>Bifurcata</taxon>
        <taxon>Unidentata</taxon>
        <taxon>Episquamata</taxon>
        <taxon>Toxicofera</taxon>
        <taxon>Iguania</taxon>
        <taxon>Acrodonta</taxon>
        <taxon>Agamidae</taxon>
        <taxon>Agaminae</taxon>
        <taxon>Phrynocephalus</taxon>
    </lineage>
</organism>
<evidence type="ECO:0000313" key="2">
    <source>
        <dbReference type="Proteomes" id="UP001142489"/>
    </source>
</evidence>
<dbReference type="AlphaFoldDB" id="A0A9Q0XZS3"/>
<dbReference type="OrthoDB" id="1717591at2759"/>
<gene>
    <name evidence="1" type="ORF">JRQ81_013233</name>
</gene>
<sequence>MSLLQSALEFLAGPGSLGAASRDQNDFVGQVVEMGEMKLRIKRVIAEEIPVQKDMYYDLSHSVTTWKYALVYEEMLSSGFSTLNVTFVEVVLKPGISGSVSDQLKPKEDN</sequence>
<evidence type="ECO:0000313" key="1">
    <source>
        <dbReference type="EMBL" id="KAJ7335292.1"/>
    </source>
</evidence>